<comment type="caution">
    <text evidence="2">The sequence shown here is derived from an EMBL/GenBank/DDBJ whole genome shotgun (WGS) entry which is preliminary data.</text>
</comment>
<gene>
    <name evidence="2" type="ORF">YH63_018465</name>
</gene>
<accession>A0A4U6BRX7</accession>
<dbReference type="STRING" id="211460.YH63_00595"/>
<dbReference type="Proteomes" id="UP000034832">
    <property type="component" value="Unassembled WGS sequence"/>
</dbReference>
<reference evidence="2" key="1">
    <citation type="submission" date="2019-04" db="EMBL/GenBank/DDBJ databases">
        <title>Whole genome sequencing of cave bacteria.</title>
        <authorList>
            <person name="Gan H.M."/>
            <person name="Barton H."/>
            <person name="Savka M.A."/>
        </authorList>
    </citation>
    <scope>NUCLEOTIDE SEQUENCE [LARGE SCALE GENOMIC DNA]</scope>
    <source>
        <strain evidence="2">LC387</strain>
    </source>
</reference>
<protein>
    <submittedName>
        <fullName evidence="2">Uncharacterized protein</fullName>
    </submittedName>
</protein>
<evidence type="ECO:0000256" key="1">
    <source>
        <dbReference type="SAM" id="MobiDB-lite"/>
    </source>
</evidence>
<feature type="region of interest" description="Disordered" evidence="1">
    <location>
        <begin position="1"/>
        <end position="36"/>
    </location>
</feature>
<feature type="compositionally biased region" description="Low complexity" evidence="1">
    <location>
        <begin position="24"/>
        <end position="36"/>
    </location>
</feature>
<dbReference type="RefSeq" id="WP_046826343.1">
    <property type="nucleotide sequence ID" value="NZ_LBIA02000001.1"/>
</dbReference>
<organism evidence="2 3">
    <name type="scientific">Afipia massiliensis</name>
    <dbReference type="NCBI Taxonomy" id="211460"/>
    <lineage>
        <taxon>Bacteria</taxon>
        <taxon>Pseudomonadati</taxon>
        <taxon>Pseudomonadota</taxon>
        <taxon>Alphaproteobacteria</taxon>
        <taxon>Hyphomicrobiales</taxon>
        <taxon>Nitrobacteraceae</taxon>
        <taxon>Afipia</taxon>
    </lineage>
</organism>
<evidence type="ECO:0000313" key="2">
    <source>
        <dbReference type="EMBL" id="TKT73246.1"/>
    </source>
</evidence>
<dbReference type="AlphaFoldDB" id="A0A4U6BRX7"/>
<proteinExistence type="predicted"/>
<name>A0A4U6BRX7_9BRAD</name>
<keyword evidence="3" id="KW-1185">Reference proteome</keyword>
<dbReference type="OrthoDB" id="8129060at2"/>
<feature type="compositionally biased region" description="Basic residues" evidence="1">
    <location>
        <begin position="1"/>
        <end position="10"/>
    </location>
</feature>
<evidence type="ECO:0000313" key="3">
    <source>
        <dbReference type="Proteomes" id="UP000034832"/>
    </source>
</evidence>
<sequence>MKKDQRKRRSGMPASGTDTSVPESGSGALSATGLSTVRRQMGEFDDLPPEVRAALMSANEPSDQMIDVLCTMHRSGFPVEALMKVITASNAKGSS</sequence>
<dbReference type="EMBL" id="LBIA02000001">
    <property type="protein sequence ID" value="TKT73246.1"/>
    <property type="molecule type" value="Genomic_DNA"/>
</dbReference>